<reference evidence="8 9" key="1">
    <citation type="submission" date="2013-07" db="EMBL/GenBank/DDBJ databases">
        <title>The Genome Sequence of Kwoniella mangroviensis CBS10435.</title>
        <authorList>
            <consortium name="The Broad Institute Genome Sequencing Platform"/>
            <person name="Cuomo C."/>
            <person name="Litvintseva A."/>
            <person name="Chen Y."/>
            <person name="Heitman J."/>
            <person name="Sun S."/>
            <person name="Springer D."/>
            <person name="Dromer F."/>
            <person name="Young S.K."/>
            <person name="Zeng Q."/>
            <person name="Gargeya S."/>
            <person name="Fitzgerald M."/>
            <person name="Abouelleil A."/>
            <person name="Alvarado L."/>
            <person name="Berlin A.M."/>
            <person name="Chapman S.B."/>
            <person name="Dewar J."/>
            <person name="Goldberg J."/>
            <person name="Griggs A."/>
            <person name="Gujja S."/>
            <person name="Hansen M."/>
            <person name="Howarth C."/>
            <person name="Imamovic A."/>
            <person name="Larimer J."/>
            <person name="McCowan C."/>
            <person name="Murphy C."/>
            <person name="Pearson M."/>
            <person name="Priest M."/>
            <person name="Roberts A."/>
            <person name="Saif S."/>
            <person name="Shea T."/>
            <person name="Sykes S."/>
            <person name="Wortman J."/>
            <person name="Nusbaum C."/>
            <person name="Birren B."/>
        </authorList>
    </citation>
    <scope>NUCLEOTIDE SEQUENCE [LARGE SCALE GENOMIC DNA]</scope>
    <source>
        <strain evidence="8 9">CBS 10435</strain>
    </source>
</reference>
<protein>
    <recommendedName>
        <fullName evidence="10">Chromatin assembly factor 1 subunit A</fullName>
    </recommendedName>
</protein>
<feature type="compositionally biased region" description="Basic and acidic residues" evidence="5">
    <location>
        <begin position="52"/>
        <end position="75"/>
    </location>
</feature>
<keyword evidence="3" id="KW-0234">DNA repair</keyword>
<feature type="region of interest" description="Disordered" evidence="5">
    <location>
        <begin position="534"/>
        <end position="580"/>
    </location>
</feature>
<name>A0A1B9IQV2_9TREE</name>
<feature type="region of interest" description="Disordered" evidence="5">
    <location>
        <begin position="1"/>
        <end position="75"/>
    </location>
</feature>
<feature type="domain" description="Chromatin assembly factor 1 subunit A dimerization" evidence="6">
    <location>
        <begin position="502"/>
        <end position="575"/>
    </location>
</feature>
<keyword evidence="9" id="KW-1185">Reference proteome</keyword>
<evidence type="ECO:0000313" key="8">
    <source>
        <dbReference type="EMBL" id="OCF57923.1"/>
    </source>
</evidence>
<feature type="compositionally biased region" description="Polar residues" evidence="5">
    <location>
        <begin position="18"/>
        <end position="48"/>
    </location>
</feature>
<dbReference type="GO" id="GO:0006334">
    <property type="term" value="P:nucleosome assembly"/>
    <property type="evidence" value="ECO:0007669"/>
    <property type="project" value="TreeGrafter"/>
</dbReference>
<feature type="compositionally biased region" description="Basic and acidic residues" evidence="5">
    <location>
        <begin position="280"/>
        <end position="298"/>
    </location>
</feature>
<evidence type="ECO:0008006" key="10">
    <source>
        <dbReference type="Google" id="ProtNLM"/>
    </source>
</evidence>
<accession>A0A1B9IQV2</accession>
<gene>
    <name evidence="8" type="ORF">L486_03946</name>
</gene>
<dbReference type="OrthoDB" id="440676at2759"/>
<evidence type="ECO:0000259" key="6">
    <source>
        <dbReference type="Pfam" id="PF12253"/>
    </source>
</evidence>
<feature type="region of interest" description="Disordered" evidence="5">
    <location>
        <begin position="280"/>
        <end position="357"/>
    </location>
</feature>
<evidence type="ECO:0000256" key="1">
    <source>
        <dbReference type="ARBA" id="ARBA00004123"/>
    </source>
</evidence>
<dbReference type="PANTHER" id="PTHR15272:SF0">
    <property type="entry name" value="CHROMATIN ASSEMBLY FACTOR 1 SUBUNIT A"/>
    <property type="match status" value="1"/>
</dbReference>
<feature type="domain" description="Chromatin assembly factor 1 subunit Cac1-like C-terminal" evidence="7">
    <location>
        <begin position="764"/>
        <end position="819"/>
    </location>
</feature>
<evidence type="ECO:0000256" key="5">
    <source>
        <dbReference type="SAM" id="MobiDB-lite"/>
    </source>
</evidence>
<feature type="compositionally biased region" description="Acidic residues" evidence="5">
    <location>
        <begin position="543"/>
        <end position="580"/>
    </location>
</feature>
<dbReference type="GO" id="GO:0033186">
    <property type="term" value="C:CAF-1 complex"/>
    <property type="evidence" value="ECO:0007669"/>
    <property type="project" value="TreeGrafter"/>
</dbReference>
<feature type="region of interest" description="Disordered" evidence="5">
    <location>
        <begin position="449"/>
        <end position="471"/>
    </location>
</feature>
<evidence type="ECO:0000256" key="2">
    <source>
        <dbReference type="ARBA" id="ARBA00022763"/>
    </source>
</evidence>
<dbReference type="PANTHER" id="PTHR15272">
    <property type="entry name" value="CHROMATIN ASSEMBLY FACTOR 1 SUBUNIT A CAF-1 SUBUNIT A"/>
    <property type="match status" value="1"/>
</dbReference>
<reference evidence="9" key="2">
    <citation type="submission" date="2013-12" db="EMBL/GenBank/DDBJ databases">
        <title>Evolution of pathogenesis and genome organization in the Tremellales.</title>
        <authorList>
            <person name="Cuomo C."/>
            <person name="Litvintseva A."/>
            <person name="Heitman J."/>
            <person name="Chen Y."/>
            <person name="Sun S."/>
            <person name="Springer D."/>
            <person name="Dromer F."/>
            <person name="Young S."/>
            <person name="Zeng Q."/>
            <person name="Chapman S."/>
            <person name="Gujja S."/>
            <person name="Saif S."/>
            <person name="Birren B."/>
        </authorList>
    </citation>
    <scope>NUCLEOTIDE SEQUENCE [LARGE SCALE GENOMIC DNA]</scope>
    <source>
        <strain evidence="9">CBS 10435</strain>
    </source>
</reference>
<feature type="compositionally biased region" description="Low complexity" evidence="5">
    <location>
        <begin position="842"/>
        <end position="864"/>
    </location>
</feature>
<sequence>MHLHLGPTPTPDQELDNAMTTESTPSVEPMTPNTTVENSGYTMKQSPSPAREGLKRKAGEGVNPEDKENGGSVDKKAKVDDASIVELKGRKLIFKQELSSRKLPRRQLLNFEGWLLDEVEAGRTVGEIPEEFWGLIVMAGHELTSSNESLFIKHLKSALDVVKSGQDPLPNESLTPLIPKLFTLHQYGFLPSDFSPSSSTTKVPAALQIRCWEANDLQKYFPSDQLEELSRRRKEREQAREECVKILNGLDDIEKLELIKGDKGDKGSVKEAKEKVVVAKTEEVEESPRIARRKDREGTANTVESRGRSASPTKKGKMTPEEEEAARLKKEERDAKKAEMAEKKAAKEKEKERRDAVVAKQAKAMLGFFKAKAPTTPPISRASEAGPSSSDYSRMFLPMTQRPNVHIAEINRWTPKNRFINGDISSETKDVDVQDWQPLDFINEHLRKHGKQVRPSRKNLPKGLKSMPPHGSVADVYNTLEDAEDPREVLRQLKDRKRFPWKTLAFDQQTRPPYCGTFTKKSVVVGPRTPFAQDPIIDYSYDSSDDWVDDEGGEDVDDFGNGEAKEDEEDEDDDEDEGEFDDWLDDAEDVEFTPVDGDVEPLTGPEQARLPMKVVKKSRDVPKKVVKLTPSWKGPVWEKIIGEEGVDGLEGYRIQLLNETPHSINPFTFTSPEPVQSFKSSFSTTVIGTTLNVRCLLSVEPIVAAPAPPPVPEKPIHVPNSSSIYYKPVYPASAPVVVNGDIANGTTQPKSRPAPKVGFPEEHLAELYRLMDGSKKIKPDLISQLRERFENVTTKVAIEAKLREVAVKEGKGKESQWKVKSEAWTAIGLSPPAPTPTPAPAPAQAANSKSVADFFSSPAAPSSDIETKNKSIGATIDEPMIIDA</sequence>
<organism evidence="8 9">
    <name type="scientific">Kwoniella mangroviensis CBS 10435</name>
    <dbReference type="NCBI Taxonomy" id="1331196"/>
    <lineage>
        <taxon>Eukaryota</taxon>
        <taxon>Fungi</taxon>
        <taxon>Dikarya</taxon>
        <taxon>Basidiomycota</taxon>
        <taxon>Agaricomycotina</taxon>
        <taxon>Tremellomycetes</taxon>
        <taxon>Tremellales</taxon>
        <taxon>Cryptococcaceae</taxon>
        <taxon>Kwoniella</taxon>
    </lineage>
</organism>
<dbReference type="GO" id="GO:0006281">
    <property type="term" value="P:DNA repair"/>
    <property type="evidence" value="ECO:0007669"/>
    <property type="project" value="UniProtKB-KW"/>
</dbReference>
<dbReference type="InterPro" id="IPR048800">
    <property type="entry name" value="Cac1-like_C"/>
</dbReference>
<evidence type="ECO:0000259" key="7">
    <source>
        <dbReference type="Pfam" id="PF21796"/>
    </source>
</evidence>
<dbReference type="STRING" id="1331196.A0A1B9IQV2"/>
<evidence type="ECO:0000256" key="3">
    <source>
        <dbReference type="ARBA" id="ARBA00023204"/>
    </source>
</evidence>
<feature type="compositionally biased region" description="Basic residues" evidence="5">
    <location>
        <begin position="449"/>
        <end position="460"/>
    </location>
</feature>
<dbReference type="InterPro" id="IPR022043">
    <property type="entry name" value="CAF1A_DD"/>
</dbReference>
<proteinExistence type="predicted"/>
<dbReference type="EMBL" id="KI669462">
    <property type="protein sequence ID" value="OCF57923.1"/>
    <property type="molecule type" value="Genomic_DNA"/>
</dbReference>
<comment type="subcellular location">
    <subcellularLocation>
        <location evidence="1">Nucleus</location>
    </subcellularLocation>
</comment>
<evidence type="ECO:0000313" key="9">
    <source>
        <dbReference type="Proteomes" id="UP000092583"/>
    </source>
</evidence>
<keyword evidence="2" id="KW-0227">DNA damage</keyword>
<feature type="compositionally biased region" description="Polar residues" evidence="5">
    <location>
        <begin position="299"/>
        <end position="312"/>
    </location>
</feature>
<feature type="compositionally biased region" description="Basic and acidic residues" evidence="5">
    <location>
        <begin position="325"/>
        <end position="357"/>
    </location>
</feature>
<dbReference type="Proteomes" id="UP000092583">
    <property type="component" value="Unassembled WGS sequence"/>
</dbReference>
<feature type="region of interest" description="Disordered" evidence="5">
    <location>
        <begin position="830"/>
        <end position="884"/>
    </location>
</feature>
<dbReference type="AlphaFoldDB" id="A0A1B9IQV2"/>
<dbReference type="GO" id="GO:0005634">
    <property type="term" value="C:nucleus"/>
    <property type="evidence" value="ECO:0007669"/>
    <property type="project" value="UniProtKB-SubCell"/>
</dbReference>
<dbReference type="Pfam" id="PF21796">
    <property type="entry name" value="Cac1_C"/>
    <property type="match status" value="1"/>
</dbReference>
<evidence type="ECO:0000256" key="4">
    <source>
        <dbReference type="ARBA" id="ARBA00023242"/>
    </source>
</evidence>
<feature type="compositionally biased region" description="Pro residues" evidence="5">
    <location>
        <begin position="831"/>
        <end position="841"/>
    </location>
</feature>
<keyword evidence="4" id="KW-0539">Nucleus</keyword>
<dbReference type="Pfam" id="PF12253">
    <property type="entry name" value="CAF1A_dimeriz"/>
    <property type="match status" value="1"/>
</dbReference>